<dbReference type="InterPro" id="IPR000600">
    <property type="entry name" value="ROK"/>
</dbReference>
<dbReference type="EMBL" id="FOXR01000003">
    <property type="protein sequence ID" value="SFP75551.1"/>
    <property type="molecule type" value="Genomic_DNA"/>
</dbReference>
<proteinExistence type="inferred from homology"/>
<gene>
    <name evidence="2" type="ORF">SAMN05444406_10398</name>
</gene>
<dbReference type="GO" id="GO:0016301">
    <property type="term" value="F:kinase activity"/>
    <property type="evidence" value="ECO:0007669"/>
    <property type="project" value="UniProtKB-KW"/>
</dbReference>
<evidence type="ECO:0000313" key="2">
    <source>
        <dbReference type="EMBL" id="SFP75551.1"/>
    </source>
</evidence>
<dbReference type="OrthoDB" id="9795247at2"/>
<protein>
    <submittedName>
        <fullName evidence="2">Glucokinase</fullName>
    </submittedName>
</protein>
<dbReference type="SUPFAM" id="SSF53067">
    <property type="entry name" value="Actin-like ATPase domain"/>
    <property type="match status" value="1"/>
</dbReference>
<keyword evidence="2" id="KW-0808">Transferase</keyword>
<dbReference type="Pfam" id="PF00480">
    <property type="entry name" value="ROK"/>
    <property type="match status" value="1"/>
</dbReference>
<accession>A0A1I5SY23</accession>
<evidence type="ECO:0000313" key="3">
    <source>
        <dbReference type="Proteomes" id="UP000198577"/>
    </source>
</evidence>
<dbReference type="AlphaFoldDB" id="A0A1I5SY23"/>
<dbReference type="Proteomes" id="UP000198577">
    <property type="component" value="Unassembled WGS sequence"/>
</dbReference>
<keyword evidence="3" id="KW-1185">Reference proteome</keyword>
<sequence length="292" mass="31585">MGKRVIGIDIGGTKILGGIVEEDGTLLKVKRVDTQAQKGKETILANLFRLIDDLIAEGSIDGIGVGSAGRIDHKRGVVVYATDNLPGWTGLALKDVLEDRYGVEVAVDNDVNAAVLGEMWLGAGRNYRNILMMTIGTGVGGAVVADGKLIRGSSWSAGEIGHMILYPEGKQCNCGRKGCLEQYISGTALYKQYNELSKNLKVNNARQVFELYKQRDEIAAKVIGDFVRWLSISIMSIKNILDPEVFIIGGGVIESKELWWDDWKALIGSNVNVVSAELGNKATMFGAAQLVL</sequence>
<comment type="similarity">
    <text evidence="1">Belongs to the ROK (NagC/XylR) family.</text>
</comment>
<evidence type="ECO:0000256" key="1">
    <source>
        <dbReference type="ARBA" id="ARBA00006479"/>
    </source>
</evidence>
<dbReference type="PANTHER" id="PTHR18964">
    <property type="entry name" value="ROK (REPRESSOR, ORF, KINASE) FAMILY"/>
    <property type="match status" value="1"/>
</dbReference>
<dbReference type="InterPro" id="IPR049874">
    <property type="entry name" value="ROK_cs"/>
</dbReference>
<dbReference type="InterPro" id="IPR043129">
    <property type="entry name" value="ATPase_NBD"/>
</dbReference>
<name>A0A1I5SY23_9FIRM</name>
<dbReference type="CDD" id="cd24068">
    <property type="entry name" value="ASKHA_NBD_ROK_FnNanK-like"/>
    <property type="match status" value="1"/>
</dbReference>
<dbReference type="PANTHER" id="PTHR18964:SF149">
    <property type="entry name" value="BIFUNCTIONAL UDP-N-ACETYLGLUCOSAMINE 2-EPIMERASE_N-ACETYLMANNOSAMINE KINASE"/>
    <property type="match status" value="1"/>
</dbReference>
<dbReference type="RefSeq" id="WP_025748630.1">
    <property type="nucleotide sequence ID" value="NZ_FOXR01000003.1"/>
</dbReference>
<dbReference type="PROSITE" id="PS01125">
    <property type="entry name" value="ROK"/>
    <property type="match status" value="1"/>
</dbReference>
<dbReference type="STRING" id="937334.SAMN05444406_10398"/>
<keyword evidence="2" id="KW-0418">Kinase</keyword>
<dbReference type="Gene3D" id="3.30.420.40">
    <property type="match status" value="2"/>
</dbReference>
<reference evidence="2 3" key="1">
    <citation type="submission" date="2016-10" db="EMBL/GenBank/DDBJ databases">
        <authorList>
            <person name="de Groot N.N."/>
        </authorList>
    </citation>
    <scope>NUCLEOTIDE SEQUENCE [LARGE SCALE GENOMIC DNA]</scope>
    <source>
        <strain evidence="2 3">DSM 20678</strain>
    </source>
</reference>
<organism evidence="2 3">
    <name type="scientific">Caldicoprobacter faecalis</name>
    <dbReference type="NCBI Taxonomy" id="937334"/>
    <lineage>
        <taxon>Bacteria</taxon>
        <taxon>Bacillati</taxon>
        <taxon>Bacillota</taxon>
        <taxon>Clostridia</taxon>
        <taxon>Caldicoprobacterales</taxon>
        <taxon>Caldicoprobacteraceae</taxon>
        <taxon>Caldicoprobacter</taxon>
    </lineage>
</organism>